<dbReference type="GeneID" id="105842363"/>
<sequence length="317" mass="37412">MTKIIMLILNAQRSGRIRLVTYKLIIFDKRKTITERSPRFQNKIHMQKPTLMIRHLLFTARKYLEMSILGSKCSIERTKSRLEKLFTLRSVLPKFYGFEDIRKDFENLFFCSTLIVLPKLIDYHRILFLKSIGNEFFDKIPYLDYYKLIIAYIDYLKMYDCADGYIIIVDYRDISIMNLLARLNPVELKEFTTIILEGYGLRIKGIHILTPSKTIDAFLKIVKPLFSPKVASRFQVHETLESLHQVISQEILPKELEGMDRSLKEIQEDWIDLLSSKESSEYFCEMKKAQVNEAYRVREMKNEDMGLPGTFRTLSVD</sequence>
<feature type="domain" description="CRAL-TRIO" evidence="1">
    <location>
        <begin position="126"/>
        <end position="264"/>
    </location>
</feature>
<dbReference type="PANTHER" id="PTHR10174">
    <property type="entry name" value="ALPHA-TOCOPHEROL TRANSFER PROTEIN-RELATED"/>
    <property type="match status" value="1"/>
</dbReference>
<accession>A0A8R2C8P1</accession>
<evidence type="ECO:0000313" key="2">
    <source>
        <dbReference type="EnsemblMetazoa" id="XP_012550305.2"/>
    </source>
</evidence>
<dbReference type="EnsemblMetazoa" id="XM_012694851.3">
    <property type="protein sequence ID" value="XP_012550305.2"/>
    <property type="gene ID" value="LOC105842363"/>
</dbReference>
<dbReference type="GO" id="GO:0016020">
    <property type="term" value="C:membrane"/>
    <property type="evidence" value="ECO:0007669"/>
    <property type="project" value="TreeGrafter"/>
</dbReference>
<evidence type="ECO:0000259" key="1">
    <source>
        <dbReference type="PROSITE" id="PS50191"/>
    </source>
</evidence>
<dbReference type="SUPFAM" id="SSF52087">
    <property type="entry name" value="CRAL/TRIO domain"/>
    <property type="match status" value="1"/>
</dbReference>
<dbReference type="InterPro" id="IPR001251">
    <property type="entry name" value="CRAL-TRIO_dom"/>
</dbReference>
<dbReference type="RefSeq" id="XP_012550305.2">
    <property type="nucleotide sequence ID" value="XM_012694851.4"/>
</dbReference>
<dbReference type="Gene3D" id="3.40.525.10">
    <property type="entry name" value="CRAL-TRIO lipid binding domain"/>
    <property type="match status" value="1"/>
</dbReference>
<evidence type="ECO:0000313" key="3">
    <source>
        <dbReference type="Proteomes" id="UP000005204"/>
    </source>
</evidence>
<keyword evidence="3" id="KW-1185">Reference proteome</keyword>
<proteinExistence type="predicted"/>
<reference evidence="2" key="2">
    <citation type="submission" date="2022-06" db="UniProtKB">
        <authorList>
            <consortium name="EnsemblMetazoa"/>
        </authorList>
    </citation>
    <scope>IDENTIFICATION</scope>
    <source>
        <strain evidence="2">p50T (Dazao)</strain>
    </source>
</reference>
<dbReference type="AlphaFoldDB" id="A0A8R2C8P1"/>
<dbReference type="PROSITE" id="PS50191">
    <property type="entry name" value="CRAL_TRIO"/>
    <property type="match status" value="1"/>
</dbReference>
<dbReference type="KEGG" id="bmor:105842363"/>
<dbReference type="Proteomes" id="UP000005204">
    <property type="component" value="Unassembled WGS sequence"/>
</dbReference>
<dbReference type="CDD" id="cd00170">
    <property type="entry name" value="SEC14"/>
    <property type="match status" value="1"/>
</dbReference>
<protein>
    <recommendedName>
        <fullName evidence="1">CRAL-TRIO domain-containing protein</fullName>
    </recommendedName>
</protein>
<organism evidence="2 3">
    <name type="scientific">Bombyx mori</name>
    <name type="common">Silk moth</name>
    <dbReference type="NCBI Taxonomy" id="7091"/>
    <lineage>
        <taxon>Eukaryota</taxon>
        <taxon>Metazoa</taxon>
        <taxon>Ecdysozoa</taxon>
        <taxon>Arthropoda</taxon>
        <taxon>Hexapoda</taxon>
        <taxon>Insecta</taxon>
        <taxon>Pterygota</taxon>
        <taxon>Neoptera</taxon>
        <taxon>Endopterygota</taxon>
        <taxon>Lepidoptera</taxon>
        <taxon>Glossata</taxon>
        <taxon>Ditrysia</taxon>
        <taxon>Bombycoidea</taxon>
        <taxon>Bombycidae</taxon>
        <taxon>Bombycinae</taxon>
        <taxon>Bombyx</taxon>
    </lineage>
</organism>
<name>A0A8R2C8P1_BOMMO</name>
<dbReference type="GO" id="GO:1902936">
    <property type="term" value="F:phosphatidylinositol bisphosphate binding"/>
    <property type="evidence" value="ECO:0007669"/>
    <property type="project" value="TreeGrafter"/>
</dbReference>
<dbReference type="InterPro" id="IPR036865">
    <property type="entry name" value="CRAL-TRIO_dom_sf"/>
</dbReference>
<dbReference type="Pfam" id="PF00650">
    <property type="entry name" value="CRAL_TRIO"/>
    <property type="match status" value="1"/>
</dbReference>
<dbReference type="PRINTS" id="PR00180">
    <property type="entry name" value="CRETINALDHBP"/>
</dbReference>
<dbReference type="PANTHER" id="PTHR10174:SF222">
    <property type="entry name" value="GH10083P-RELATED"/>
    <property type="match status" value="1"/>
</dbReference>
<reference evidence="3" key="1">
    <citation type="journal article" date="2008" name="Insect Biochem. Mol. Biol.">
        <title>The genome of a lepidopteran model insect, the silkworm Bombyx mori.</title>
        <authorList>
            <consortium name="International Silkworm Genome Consortium"/>
        </authorList>
    </citation>
    <scope>NUCLEOTIDE SEQUENCE [LARGE SCALE GENOMIC DNA]</scope>
    <source>
        <strain evidence="3">p50T</strain>
    </source>
</reference>